<dbReference type="GO" id="GO:0004674">
    <property type="term" value="F:protein serine/threonine kinase activity"/>
    <property type="evidence" value="ECO:0007669"/>
    <property type="project" value="UniProtKB-KW"/>
</dbReference>
<dbReference type="InterPro" id="IPR011009">
    <property type="entry name" value="Kinase-like_dom_sf"/>
</dbReference>
<dbReference type="Gene3D" id="1.10.510.10">
    <property type="entry name" value="Transferase(Phosphotransferase) domain 1"/>
    <property type="match status" value="1"/>
</dbReference>
<feature type="compositionally biased region" description="Low complexity" evidence="7">
    <location>
        <begin position="582"/>
        <end position="606"/>
    </location>
</feature>
<dbReference type="Pfam" id="PF00069">
    <property type="entry name" value="Pkinase"/>
    <property type="match status" value="1"/>
</dbReference>
<evidence type="ECO:0000256" key="4">
    <source>
        <dbReference type="ARBA" id="ARBA00022741"/>
    </source>
</evidence>
<dbReference type="GO" id="GO:0000776">
    <property type="term" value="C:kinetochore"/>
    <property type="evidence" value="ECO:0007669"/>
    <property type="project" value="TreeGrafter"/>
</dbReference>
<feature type="compositionally biased region" description="Low complexity" evidence="7">
    <location>
        <begin position="493"/>
        <end position="511"/>
    </location>
</feature>
<dbReference type="InterPro" id="IPR008271">
    <property type="entry name" value="Ser/Thr_kinase_AS"/>
</dbReference>
<protein>
    <submittedName>
        <fullName evidence="10">Kinase-like domain-containing protein</fullName>
    </submittedName>
</protein>
<feature type="domain" description="Protein kinase" evidence="8">
    <location>
        <begin position="145"/>
        <end position="401"/>
    </location>
</feature>
<dbReference type="PROSITE" id="PS50011">
    <property type="entry name" value="PROTEIN_KINASE_DOM"/>
    <property type="match status" value="1"/>
</dbReference>
<keyword evidence="1" id="KW-0723">Serine/threonine-protein kinase</keyword>
<feature type="domain" description="POLO box" evidence="9">
    <location>
        <begin position="738"/>
        <end position="820"/>
    </location>
</feature>
<proteinExistence type="predicted"/>
<keyword evidence="11" id="KW-1185">Reference proteome</keyword>
<evidence type="ECO:0000256" key="3">
    <source>
        <dbReference type="ARBA" id="ARBA00022737"/>
    </source>
</evidence>
<dbReference type="FunFam" id="3.30.200.20:FF:000042">
    <property type="entry name" value="Aurora kinase A"/>
    <property type="match status" value="1"/>
</dbReference>
<feature type="compositionally biased region" description="Basic and acidic residues" evidence="7">
    <location>
        <begin position="106"/>
        <end position="126"/>
    </location>
</feature>
<evidence type="ECO:0000259" key="9">
    <source>
        <dbReference type="PROSITE" id="PS50078"/>
    </source>
</evidence>
<dbReference type="AlphaFoldDB" id="A0A5C5FTH5"/>
<dbReference type="GO" id="GO:0005634">
    <property type="term" value="C:nucleus"/>
    <property type="evidence" value="ECO:0007669"/>
    <property type="project" value="TreeGrafter"/>
</dbReference>
<name>A0A5C5FTH5_9BASI</name>
<dbReference type="PANTHER" id="PTHR24345">
    <property type="entry name" value="SERINE/THREONINE-PROTEIN KINASE PLK"/>
    <property type="match status" value="1"/>
</dbReference>
<dbReference type="Pfam" id="PF00659">
    <property type="entry name" value="POLO_box"/>
    <property type="match status" value="2"/>
</dbReference>
<evidence type="ECO:0000256" key="5">
    <source>
        <dbReference type="ARBA" id="ARBA00022777"/>
    </source>
</evidence>
<dbReference type="EMBL" id="SOZI01000090">
    <property type="protein sequence ID" value="TNY19609.1"/>
    <property type="molecule type" value="Genomic_DNA"/>
</dbReference>
<keyword evidence="2" id="KW-0808">Transferase</keyword>
<feature type="compositionally biased region" description="Low complexity" evidence="7">
    <location>
        <begin position="613"/>
        <end position="631"/>
    </location>
</feature>
<dbReference type="GO" id="GO:0005816">
    <property type="term" value="C:spindle pole body"/>
    <property type="evidence" value="ECO:0007669"/>
    <property type="project" value="TreeGrafter"/>
</dbReference>
<dbReference type="PROSITE" id="PS00108">
    <property type="entry name" value="PROTEIN_KINASE_ST"/>
    <property type="match status" value="1"/>
</dbReference>
<feature type="compositionally biased region" description="Basic and acidic residues" evidence="7">
    <location>
        <begin position="956"/>
        <end position="973"/>
    </location>
</feature>
<evidence type="ECO:0000256" key="1">
    <source>
        <dbReference type="ARBA" id="ARBA00022527"/>
    </source>
</evidence>
<dbReference type="OrthoDB" id="408964at2759"/>
<dbReference type="GO" id="GO:0000922">
    <property type="term" value="C:spindle pole"/>
    <property type="evidence" value="ECO:0007669"/>
    <property type="project" value="TreeGrafter"/>
</dbReference>
<comment type="caution">
    <text evidence="10">The sequence shown here is derived from an EMBL/GenBank/DDBJ whole genome shotgun (WGS) entry which is preliminary data.</text>
</comment>
<dbReference type="InterPro" id="IPR033701">
    <property type="entry name" value="POLO_box_1"/>
</dbReference>
<evidence type="ECO:0000256" key="7">
    <source>
        <dbReference type="SAM" id="MobiDB-lite"/>
    </source>
</evidence>
<reference evidence="10 11" key="1">
    <citation type="submission" date="2019-03" db="EMBL/GenBank/DDBJ databases">
        <title>Rhodosporidium diobovatum UCD-FST 08-225 genome sequencing, assembly, and annotation.</title>
        <authorList>
            <person name="Fakankun I.U."/>
            <person name="Fristensky B."/>
            <person name="Levin D.B."/>
        </authorList>
    </citation>
    <scope>NUCLEOTIDE SEQUENCE [LARGE SCALE GENOMIC DNA]</scope>
    <source>
        <strain evidence="10 11">UCD-FST 08-225</strain>
    </source>
</reference>
<dbReference type="SUPFAM" id="SSF56112">
    <property type="entry name" value="Protein kinase-like (PK-like)"/>
    <property type="match status" value="1"/>
</dbReference>
<feature type="compositionally biased region" description="Basic and acidic residues" evidence="7">
    <location>
        <begin position="512"/>
        <end position="544"/>
    </location>
</feature>
<dbReference type="InterPro" id="IPR033695">
    <property type="entry name" value="POLO_box_2"/>
</dbReference>
<keyword evidence="5 10" id="KW-0418">Kinase</keyword>
<sequence>MLAHPRHPPPVPLASSSAAASASQTVTSSRPPLHLSRSSSHRAPASRHTTLASSHSAQHPTAPPAAHDPSRAMPAPPRPASSTTALVPSDKENARPPSQQQQQHHHPQDNQKDKATAEKPPKDRAKLTQQWGEPPTRIRRDSSWLDRGDLLGEGGFARVYLCTEPDGVSYKALKVIDKRQLKSTKTKSKLFAEIKIHQAMQHPNVIAFEHCFEDEGNVYMQLELCSNGSLLDLLRIRKRYSEPEARFYLTQLVGACDYMHANSVIHRDLKLGNLMLDANMDLRVGDFGLAALVKFPGERKKTICGTPNYIAPEILFDTKGGHSFEVDIWSIGVILYTLLIGRPPFQTKDVKNIYRKIRDNAYTFPTDHALSPESLDLISWILRPTPSERPSLAQILAHPWFVTGPFPPRVSTRATDPARVDGVLDEWSRMSRRQAGDNFRRCKRRAGIVELEGAAAGGQEVVSQALPVVVEAAEPEPGLEASERGGEEEREQPAAAAVAGVAAGAGASASAGRDEAKDEARRPTRMLRPSEERDAKGRVEKEVRQATAPESPISELLRSARKPLMVSPSSRAAPLSRPPVPSRLSASSSAAQPSSASSSSSSSSAAAPPPQQPAFQRTRTTSAPSASAAAAGPPPAAQGPRHRRAGAQAHVDVVAPAPTAAPALAPGRAHASAPPPARTAAAPAPATTSHPSRSLYDTTWRALDAFLACSCAADVAAAEAAVEAWPADDGEDERPRVFITSWVDYTHKYGTAYSLTDGTAGLYFNDSTTMVLSPDKEHFDYISNRQSNIYTRRHHALSSVPEALERKAYLLRYFEDYMAKTLRRDVSWTFDDVERRKNMEFLVKYYRMKSAIVFKMSNDVLQFNFYDHHKLILSHQGRLLTFISPSFTLSTYSLAALFRLAAAAGHYSPRRAPAEGTERRERLDELRTLLGKVEYVRDVLRTLAQRKSASASASAGKDKDAAREKERAERATT</sequence>
<feature type="region of interest" description="Disordered" evidence="7">
    <location>
        <begin position="945"/>
        <end position="973"/>
    </location>
</feature>
<dbReference type="Gene3D" id="3.30.1120.30">
    <property type="entry name" value="POLO box domain"/>
    <property type="match status" value="2"/>
</dbReference>
<organism evidence="10 11">
    <name type="scientific">Rhodotorula diobovata</name>
    <dbReference type="NCBI Taxonomy" id="5288"/>
    <lineage>
        <taxon>Eukaryota</taxon>
        <taxon>Fungi</taxon>
        <taxon>Dikarya</taxon>
        <taxon>Basidiomycota</taxon>
        <taxon>Pucciniomycotina</taxon>
        <taxon>Microbotryomycetes</taxon>
        <taxon>Sporidiobolales</taxon>
        <taxon>Sporidiobolaceae</taxon>
        <taxon>Rhodotorula</taxon>
    </lineage>
</organism>
<dbReference type="Proteomes" id="UP000311382">
    <property type="component" value="Unassembled WGS sequence"/>
</dbReference>
<keyword evidence="3" id="KW-0677">Repeat</keyword>
<dbReference type="GO" id="GO:0007052">
    <property type="term" value="P:mitotic spindle organization"/>
    <property type="evidence" value="ECO:0007669"/>
    <property type="project" value="TreeGrafter"/>
</dbReference>
<dbReference type="PROSITE" id="PS50078">
    <property type="entry name" value="POLO_BOX"/>
    <property type="match status" value="1"/>
</dbReference>
<gene>
    <name evidence="10" type="ORF">DMC30DRAFT_442420</name>
</gene>
<evidence type="ECO:0000313" key="11">
    <source>
        <dbReference type="Proteomes" id="UP000311382"/>
    </source>
</evidence>
<dbReference type="SMART" id="SM00220">
    <property type="entry name" value="S_TKc"/>
    <property type="match status" value="1"/>
</dbReference>
<dbReference type="InterPro" id="IPR036947">
    <property type="entry name" value="POLO_box_dom_sf"/>
</dbReference>
<dbReference type="InterPro" id="IPR000959">
    <property type="entry name" value="POLO_box_dom"/>
</dbReference>
<dbReference type="CDD" id="cd13118">
    <property type="entry name" value="POLO_box_1"/>
    <property type="match status" value="1"/>
</dbReference>
<dbReference type="InterPro" id="IPR000719">
    <property type="entry name" value="Prot_kinase_dom"/>
</dbReference>
<feature type="region of interest" description="Disordered" evidence="7">
    <location>
        <begin position="1"/>
        <end position="141"/>
    </location>
</feature>
<keyword evidence="4" id="KW-0547">Nucleotide-binding</keyword>
<feature type="compositionally biased region" description="Low complexity" evidence="7">
    <location>
        <begin position="14"/>
        <end position="48"/>
    </location>
</feature>
<dbReference type="GO" id="GO:0005737">
    <property type="term" value="C:cytoplasm"/>
    <property type="evidence" value="ECO:0007669"/>
    <property type="project" value="TreeGrafter"/>
</dbReference>
<evidence type="ECO:0000256" key="2">
    <source>
        <dbReference type="ARBA" id="ARBA00022679"/>
    </source>
</evidence>
<evidence type="ECO:0000313" key="10">
    <source>
        <dbReference type="EMBL" id="TNY19609.1"/>
    </source>
</evidence>
<dbReference type="PANTHER" id="PTHR24345:SF0">
    <property type="entry name" value="CELL CYCLE SERINE_THREONINE-PROTEIN KINASE CDC5_MSD2"/>
    <property type="match status" value="1"/>
</dbReference>
<feature type="compositionally biased region" description="Low complexity" evidence="7">
    <location>
        <begin position="566"/>
        <end position="575"/>
    </location>
</feature>
<dbReference type="CDD" id="cd14099">
    <property type="entry name" value="STKc_PLK"/>
    <property type="match status" value="1"/>
</dbReference>
<keyword evidence="6" id="KW-0067">ATP-binding</keyword>
<dbReference type="GO" id="GO:0005524">
    <property type="term" value="F:ATP binding"/>
    <property type="evidence" value="ECO:0007669"/>
    <property type="project" value="UniProtKB-KW"/>
</dbReference>
<dbReference type="FunFam" id="1.10.510.10:FF:000571">
    <property type="entry name" value="Maternal embryonic leucine zipper kinase"/>
    <property type="match status" value="1"/>
</dbReference>
<accession>A0A5C5FTH5</accession>
<dbReference type="STRING" id="5288.A0A5C5FTH5"/>
<feature type="region of interest" description="Disordered" evidence="7">
    <location>
        <begin position="662"/>
        <end position="693"/>
    </location>
</feature>
<dbReference type="SUPFAM" id="SSF82615">
    <property type="entry name" value="Polo-box domain"/>
    <property type="match status" value="2"/>
</dbReference>
<dbReference type="CDD" id="cd13117">
    <property type="entry name" value="POLO_box_2"/>
    <property type="match status" value="1"/>
</dbReference>
<evidence type="ECO:0000259" key="8">
    <source>
        <dbReference type="PROSITE" id="PS50011"/>
    </source>
</evidence>
<evidence type="ECO:0000256" key="6">
    <source>
        <dbReference type="ARBA" id="ARBA00022840"/>
    </source>
</evidence>
<feature type="region of interest" description="Disordered" evidence="7">
    <location>
        <begin position="475"/>
        <end position="647"/>
    </location>
</feature>
<feature type="compositionally biased region" description="Polar residues" evidence="7">
    <location>
        <begin position="49"/>
        <end position="59"/>
    </location>
</feature>